<accession>A0A5M9KA17</accession>
<evidence type="ECO:0000313" key="2">
    <source>
        <dbReference type="EMBL" id="KAA8577213.1"/>
    </source>
</evidence>
<dbReference type="EMBL" id="VICG01000001">
    <property type="protein sequence ID" value="KAA8577213.1"/>
    <property type="molecule type" value="Genomic_DNA"/>
</dbReference>
<feature type="region of interest" description="Disordered" evidence="1">
    <location>
        <begin position="1"/>
        <end position="43"/>
    </location>
</feature>
<keyword evidence="3" id="KW-1185">Reference proteome</keyword>
<reference evidence="2 3" key="1">
    <citation type="submission" date="2019-06" db="EMBL/GenBank/DDBJ databases">
        <title>Genome Sequence of the Brown Rot Fungal Pathogen Monilinia fructicola.</title>
        <authorList>
            <person name="De Miccolis Angelini R.M."/>
            <person name="Landi L."/>
            <person name="Abate D."/>
            <person name="Pollastro S."/>
            <person name="Romanazzi G."/>
            <person name="Faretra F."/>
        </authorList>
    </citation>
    <scope>NUCLEOTIDE SEQUENCE [LARGE SCALE GENOMIC DNA]</scope>
    <source>
        <strain evidence="2 3">Mfrc123</strain>
    </source>
</reference>
<name>A0A5M9KA17_MONFR</name>
<dbReference type="Proteomes" id="UP000322873">
    <property type="component" value="Unassembled WGS sequence"/>
</dbReference>
<gene>
    <name evidence="2" type="ORF">EYC84_007204</name>
</gene>
<sequence length="113" mass="12817">MQLSTSDTAPEHHPPRENLQSSQHGAIRLIPTTSNPTRHDTTRPTYARQLRLLSVAQNIMRVASNLIGRTNEKERKYAVSRPSLPTHFPECKKSHPLSNRGTFRHTPAMVNED</sequence>
<organism evidence="2 3">
    <name type="scientific">Monilinia fructicola</name>
    <name type="common">Brown rot fungus</name>
    <name type="synonym">Ciboria fructicola</name>
    <dbReference type="NCBI Taxonomy" id="38448"/>
    <lineage>
        <taxon>Eukaryota</taxon>
        <taxon>Fungi</taxon>
        <taxon>Dikarya</taxon>
        <taxon>Ascomycota</taxon>
        <taxon>Pezizomycotina</taxon>
        <taxon>Leotiomycetes</taxon>
        <taxon>Helotiales</taxon>
        <taxon>Sclerotiniaceae</taxon>
        <taxon>Monilinia</taxon>
    </lineage>
</organism>
<comment type="caution">
    <text evidence="2">The sequence shown here is derived from an EMBL/GenBank/DDBJ whole genome shotgun (WGS) entry which is preliminary data.</text>
</comment>
<evidence type="ECO:0000256" key="1">
    <source>
        <dbReference type="SAM" id="MobiDB-lite"/>
    </source>
</evidence>
<evidence type="ECO:0000313" key="3">
    <source>
        <dbReference type="Proteomes" id="UP000322873"/>
    </source>
</evidence>
<proteinExistence type="predicted"/>
<feature type="region of interest" description="Disordered" evidence="1">
    <location>
        <begin position="80"/>
        <end position="113"/>
    </location>
</feature>
<protein>
    <submittedName>
        <fullName evidence="2">Uncharacterized protein</fullName>
    </submittedName>
</protein>
<dbReference type="AlphaFoldDB" id="A0A5M9KA17"/>